<dbReference type="AlphaFoldDB" id="A0A6G0SW79"/>
<evidence type="ECO:0000313" key="2">
    <source>
        <dbReference type="EMBL" id="KAE9522650.1"/>
    </source>
</evidence>
<comment type="caution">
    <text evidence="2">The sequence shown here is derived from an EMBL/GenBank/DDBJ whole genome shotgun (WGS) entry which is preliminary data.</text>
</comment>
<accession>A0A6G0SW79</accession>
<proteinExistence type="predicted"/>
<feature type="signal peptide" evidence="1">
    <location>
        <begin position="1"/>
        <end position="20"/>
    </location>
</feature>
<reference evidence="2 3" key="1">
    <citation type="submission" date="2019-08" db="EMBL/GenBank/DDBJ databases">
        <title>The genome of the soybean aphid Biotype 1, its phylome, world population structure and adaptation to the North American continent.</title>
        <authorList>
            <person name="Giordano R."/>
            <person name="Donthu R.K."/>
            <person name="Hernandez A.G."/>
            <person name="Wright C.L."/>
            <person name="Zimin A.V."/>
        </authorList>
    </citation>
    <scope>NUCLEOTIDE SEQUENCE [LARGE SCALE GENOMIC DNA]</scope>
    <source>
        <tissue evidence="2">Whole aphids</tissue>
    </source>
</reference>
<dbReference type="Proteomes" id="UP000475862">
    <property type="component" value="Unassembled WGS sequence"/>
</dbReference>
<protein>
    <submittedName>
        <fullName evidence="2">Uncharacterized protein</fullName>
    </submittedName>
</protein>
<evidence type="ECO:0000256" key="1">
    <source>
        <dbReference type="SAM" id="SignalP"/>
    </source>
</evidence>
<dbReference type="OrthoDB" id="6636782at2759"/>
<keyword evidence="1" id="KW-0732">Signal</keyword>
<name>A0A6G0SW79_APHGL</name>
<feature type="chain" id="PRO_5026181122" evidence="1">
    <location>
        <begin position="21"/>
        <end position="221"/>
    </location>
</feature>
<gene>
    <name evidence="2" type="ORF">AGLY_016955</name>
</gene>
<evidence type="ECO:0000313" key="3">
    <source>
        <dbReference type="Proteomes" id="UP000475862"/>
    </source>
</evidence>
<organism evidence="2 3">
    <name type="scientific">Aphis glycines</name>
    <name type="common">Soybean aphid</name>
    <dbReference type="NCBI Taxonomy" id="307491"/>
    <lineage>
        <taxon>Eukaryota</taxon>
        <taxon>Metazoa</taxon>
        <taxon>Ecdysozoa</taxon>
        <taxon>Arthropoda</taxon>
        <taxon>Hexapoda</taxon>
        <taxon>Insecta</taxon>
        <taxon>Pterygota</taxon>
        <taxon>Neoptera</taxon>
        <taxon>Paraneoptera</taxon>
        <taxon>Hemiptera</taxon>
        <taxon>Sternorrhyncha</taxon>
        <taxon>Aphidomorpha</taxon>
        <taxon>Aphidoidea</taxon>
        <taxon>Aphididae</taxon>
        <taxon>Aphidini</taxon>
        <taxon>Aphis</taxon>
        <taxon>Aphis</taxon>
    </lineage>
</organism>
<dbReference type="EMBL" id="VYZN01000833">
    <property type="protein sequence ID" value="KAE9522650.1"/>
    <property type="molecule type" value="Genomic_DNA"/>
</dbReference>
<keyword evidence="3" id="KW-1185">Reference proteome</keyword>
<sequence length="221" mass="25375">MNFISMLFLSLTCILKKHVATHFENDEDDDSGNPFADGYIEDNEDEIERVLDMLNTMEAELSNGSQLNLSERTMTVTKLWQEIMMRFEDMGLEQTVGLLLFRGSNYIEYVDCDIEGDTGTILRAENVEYLSVSSSQTEIRDVVMSHTQAEVLLQLKYEYELLARDEDEIQEFYTKVRMITSVWGLSDFVSSGIMNKFYDKKCTKHATYNEGRTVSPLAAKS</sequence>